<feature type="transmembrane region" description="Helical" evidence="17">
    <location>
        <begin position="154"/>
        <end position="173"/>
    </location>
</feature>
<dbReference type="Pfam" id="PF25563">
    <property type="entry name" value="TPR_SYVN1_N"/>
    <property type="match status" value="1"/>
</dbReference>
<keyword evidence="12" id="KW-0862">Zinc</keyword>
<gene>
    <name evidence="19" type="ORF">EW145_g3168</name>
</gene>
<feature type="region of interest" description="Disordered" evidence="16">
    <location>
        <begin position="744"/>
        <end position="822"/>
    </location>
</feature>
<evidence type="ECO:0000256" key="12">
    <source>
        <dbReference type="ARBA" id="ARBA00022833"/>
    </source>
</evidence>
<dbReference type="GO" id="GO:0005789">
    <property type="term" value="C:endoplasmic reticulum membrane"/>
    <property type="evidence" value="ECO:0007669"/>
    <property type="project" value="UniProtKB-SubCell"/>
</dbReference>
<evidence type="ECO:0000256" key="14">
    <source>
        <dbReference type="ARBA" id="ARBA00023136"/>
    </source>
</evidence>
<reference evidence="19 20" key="1">
    <citation type="submission" date="2019-02" db="EMBL/GenBank/DDBJ databases">
        <title>Genome sequencing of the rare red list fungi Phellinidium pouzarii.</title>
        <authorList>
            <person name="Buettner E."/>
            <person name="Kellner H."/>
        </authorList>
    </citation>
    <scope>NUCLEOTIDE SEQUENCE [LARGE SCALE GENOMIC DNA]</scope>
    <source>
        <strain evidence="19 20">DSM 108285</strain>
    </source>
</reference>
<comment type="pathway">
    <text evidence="3">Protein modification; protein ubiquitination.</text>
</comment>
<dbReference type="Pfam" id="PF12678">
    <property type="entry name" value="zf-rbx1"/>
    <property type="match status" value="1"/>
</dbReference>
<evidence type="ECO:0000256" key="3">
    <source>
        <dbReference type="ARBA" id="ARBA00004906"/>
    </source>
</evidence>
<proteinExistence type="inferred from homology"/>
<dbReference type="GO" id="GO:0061630">
    <property type="term" value="F:ubiquitin protein ligase activity"/>
    <property type="evidence" value="ECO:0007669"/>
    <property type="project" value="UniProtKB-EC"/>
</dbReference>
<keyword evidence="6" id="KW-0808">Transferase</keyword>
<dbReference type="InterPro" id="IPR001841">
    <property type="entry name" value="Znf_RING"/>
</dbReference>
<feature type="transmembrane region" description="Helical" evidence="17">
    <location>
        <begin position="56"/>
        <end position="78"/>
    </location>
</feature>
<comment type="catalytic activity">
    <reaction evidence="1">
        <text>S-ubiquitinyl-[E2 ubiquitin-conjugating enzyme]-L-cysteine + [acceptor protein]-L-lysine = [E2 ubiquitin-conjugating enzyme]-L-cysteine + N(6)-ubiquitinyl-[acceptor protein]-L-lysine.</text>
        <dbReference type="EC" id="2.3.2.27"/>
    </reaction>
</comment>
<dbReference type="SUPFAM" id="SSF57850">
    <property type="entry name" value="RING/U-box"/>
    <property type="match status" value="1"/>
</dbReference>
<comment type="subcellular location">
    <subcellularLocation>
        <location evidence="2">Endoplasmic reticulum membrane</location>
        <topology evidence="2">Multi-pass membrane protein</topology>
    </subcellularLocation>
</comment>
<feature type="region of interest" description="Disordered" evidence="16">
    <location>
        <begin position="626"/>
        <end position="657"/>
    </location>
</feature>
<feature type="transmembrane region" description="Helical" evidence="17">
    <location>
        <begin position="114"/>
        <end position="133"/>
    </location>
</feature>
<dbReference type="GO" id="GO:0008270">
    <property type="term" value="F:zinc ion binding"/>
    <property type="evidence" value="ECO:0007669"/>
    <property type="project" value="UniProtKB-KW"/>
</dbReference>
<evidence type="ECO:0000313" key="20">
    <source>
        <dbReference type="Proteomes" id="UP000308199"/>
    </source>
</evidence>
<feature type="region of interest" description="Disordered" evidence="16">
    <location>
        <begin position="520"/>
        <end position="608"/>
    </location>
</feature>
<dbReference type="PANTHER" id="PTHR22763:SF184">
    <property type="entry name" value="E3 UBIQUITIN-PROTEIN LIGASE SYNOVIOLIN"/>
    <property type="match status" value="1"/>
</dbReference>
<dbReference type="GO" id="GO:0043161">
    <property type="term" value="P:proteasome-mediated ubiquitin-dependent protein catabolic process"/>
    <property type="evidence" value="ECO:0007669"/>
    <property type="project" value="TreeGrafter"/>
</dbReference>
<feature type="transmembrane region" description="Helical" evidence="17">
    <location>
        <begin position="17"/>
        <end position="36"/>
    </location>
</feature>
<feature type="transmembrane region" description="Helical" evidence="17">
    <location>
        <begin position="193"/>
        <end position="214"/>
    </location>
</feature>
<dbReference type="Gene3D" id="3.30.40.10">
    <property type="entry name" value="Zinc/RING finger domain, C3HC4 (zinc finger)"/>
    <property type="match status" value="1"/>
</dbReference>
<dbReference type="Proteomes" id="UP000308199">
    <property type="component" value="Unassembled WGS sequence"/>
</dbReference>
<evidence type="ECO:0000256" key="10">
    <source>
        <dbReference type="ARBA" id="ARBA00022786"/>
    </source>
</evidence>
<keyword evidence="11" id="KW-0256">Endoplasmic reticulum</keyword>
<evidence type="ECO:0000256" key="7">
    <source>
        <dbReference type="ARBA" id="ARBA00022692"/>
    </source>
</evidence>
<comment type="similarity">
    <text evidence="4">Belongs to the HRD1 family.</text>
</comment>
<dbReference type="AlphaFoldDB" id="A0A4S4L8L1"/>
<dbReference type="InterPro" id="IPR050731">
    <property type="entry name" value="HRD1_E3_ubiq-ligases"/>
</dbReference>
<keyword evidence="20" id="KW-1185">Reference proteome</keyword>
<evidence type="ECO:0000256" key="1">
    <source>
        <dbReference type="ARBA" id="ARBA00000900"/>
    </source>
</evidence>
<dbReference type="EC" id="2.3.2.27" evidence="5"/>
<evidence type="ECO:0000256" key="9">
    <source>
        <dbReference type="ARBA" id="ARBA00022771"/>
    </source>
</evidence>
<dbReference type="UniPathway" id="UPA00143"/>
<evidence type="ECO:0000313" key="19">
    <source>
        <dbReference type="EMBL" id="THH07757.1"/>
    </source>
</evidence>
<dbReference type="GO" id="GO:0036503">
    <property type="term" value="P:ERAD pathway"/>
    <property type="evidence" value="ECO:0007669"/>
    <property type="project" value="TreeGrafter"/>
</dbReference>
<feature type="compositionally biased region" description="Polar residues" evidence="16">
    <location>
        <begin position="792"/>
        <end position="815"/>
    </location>
</feature>
<evidence type="ECO:0000256" key="17">
    <source>
        <dbReference type="SAM" id="Phobius"/>
    </source>
</evidence>
<feature type="compositionally biased region" description="Pro residues" evidence="16">
    <location>
        <begin position="762"/>
        <end position="771"/>
    </location>
</feature>
<name>A0A4S4L8L1_9AGAM</name>
<dbReference type="OrthoDB" id="7759664at2759"/>
<evidence type="ECO:0000256" key="11">
    <source>
        <dbReference type="ARBA" id="ARBA00022824"/>
    </source>
</evidence>
<dbReference type="InterPro" id="IPR058051">
    <property type="entry name" value="Znf_RING_synoviolin"/>
</dbReference>
<keyword evidence="13 17" id="KW-1133">Transmembrane helix</keyword>
<protein>
    <recommendedName>
        <fullName evidence="5">RING-type E3 ubiquitin transferase</fullName>
        <ecNumber evidence="5">2.3.2.27</ecNumber>
    </recommendedName>
</protein>
<feature type="transmembrane region" description="Helical" evidence="17">
    <location>
        <begin position="234"/>
        <end position="263"/>
    </location>
</feature>
<keyword evidence="9 15" id="KW-0863">Zinc-finger</keyword>
<evidence type="ECO:0000256" key="2">
    <source>
        <dbReference type="ARBA" id="ARBA00004477"/>
    </source>
</evidence>
<keyword evidence="10" id="KW-0833">Ubl conjugation pathway</keyword>
<sequence length="822" mass="89610">MPVQLQHYASSLASHRVLLYGVLSIGAVLAVFANALKKHSNFYSVAVYLSKSNGTVVVLVNFGMLLAVLFGRLLQQIFFGPLRTLEVERLYDRMWFFVTESLLAFTIFRDEFDIPFALMFGLLLFTKCFHWLLSDRIEWMDQRPYPGPPVLFHIRIHVLITLLWATDLITLLFTVESMLSHGVGGTVLFASEYAILLASLMNSVARYCIALVDLRHASLRGGENAPPWEDKSMLVFYVELATDFLKLVTYLTFFMLVLTFYGLPLNIVRDVYITARSFITRFRDLIRYRTATRNMDERYPNATEAELSSMSDKTCIICRDEMVFSTAAPAQETGGPLQAAAQQNGPNTTPKKLHCGHVFHFNCLRSWLERQQSCPTCRRSVLEASQTTHVNGQAAPLRPQPHAFPQAPNEAGAAQQQQGNRGGILGRFIGAAGAPPMVQGQFAPGPLPGQIPQPNIPVGNGVNWEGHQPQGQQGQVPAYAPPFAYPYRPQFFVPQPERFQGFWAPDGVWYPWPGAMNNLNNNNNIDAQQRGEPIPPTTSTNISTPPTTDSEGSPATSTSTSSAREAAAAAALRRLSPLNSRRASNQAPDQAPARSDTQASQSTSGDDIPASDIQAAAAASVESTAGLSSSEIPRQAPAPSLIPLFNPRESSPPLSRGFTRMQSARLSPYSGPMDRIASVGRQGPFNGAQYMRELPPSLTDEQLAVLDQLTREAIDERLRILESIQTMSARCVTDLLRCRSVLPRSSAPSTTARPQPSSSSPPSDPSVPEPPNASAGILSQNQNNPAGAVPTSHGSSSVPPTATEVRTQPNGSQPATVAESVA</sequence>
<feature type="compositionally biased region" description="Polar residues" evidence="16">
    <location>
        <begin position="595"/>
        <end position="605"/>
    </location>
</feature>
<dbReference type="PANTHER" id="PTHR22763">
    <property type="entry name" value="RING ZINC FINGER PROTEIN"/>
    <property type="match status" value="1"/>
</dbReference>
<keyword evidence="8" id="KW-0479">Metal-binding</keyword>
<evidence type="ECO:0000259" key="18">
    <source>
        <dbReference type="PROSITE" id="PS50089"/>
    </source>
</evidence>
<evidence type="ECO:0000256" key="15">
    <source>
        <dbReference type="PROSITE-ProRule" id="PRU00175"/>
    </source>
</evidence>
<evidence type="ECO:0000256" key="6">
    <source>
        <dbReference type="ARBA" id="ARBA00022679"/>
    </source>
</evidence>
<evidence type="ECO:0000256" key="13">
    <source>
        <dbReference type="ARBA" id="ARBA00022989"/>
    </source>
</evidence>
<dbReference type="GO" id="GO:0016567">
    <property type="term" value="P:protein ubiquitination"/>
    <property type="evidence" value="ECO:0007669"/>
    <property type="project" value="UniProtKB-UniPathway"/>
</dbReference>
<dbReference type="InterPro" id="IPR013083">
    <property type="entry name" value="Znf_RING/FYVE/PHD"/>
</dbReference>
<feature type="compositionally biased region" description="Low complexity" evidence="16">
    <location>
        <begin position="405"/>
        <end position="419"/>
    </location>
</feature>
<dbReference type="EMBL" id="SGPK01000128">
    <property type="protein sequence ID" value="THH07757.1"/>
    <property type="molecule type" value="Genomic_DNA"/>
</dbReference>
<comment type="caution">
    <text evidence="19">The sequence shown here is derived from an EMBL/GenBank/DDBJ whole genome shotgun (WGS) entry which is preliminary data.</text>
</comment>
<feature type="compositionally biased region" description="Low complexity" evidence="16">
    <location>
        <begin position="745"/>
        <end position="761"/>
    </location>
</feature>
<dbReference type="CDD" id="cd16479">
    <property type="entry name" value="RING-H2_synoviolin"/>
    <property type="match status" value="1"/>
</dbReference>
<feature type="domain" description="RING-type" evidence="18">
    <location>
        <begin position="315"/>
        <end position="378"/>
    </location>
</feature>
<keyword evidence="14 17" id="KW-0472">Membrane</keyword>
<evidence type="ECO:0000256" key="16">
    <source>
        <dbReference type="SAM" id="MobiDB-lite"/>
    </source>
</evidence>
<evidence type="ECO:0000256" key="8">
    <source>
        <dbReference type="ARBA" id="ARBA00022723"/>
    </source>
</evidence>
<accession>A0A4S4L8L1</accession>
<dbReference type="PROSITE" id="PS50089">
    <property type="entry name" value="ZF_RING_2"/>
    <property type="match status" value="1"/>
</dbReference>
<dbReference type="SMART" id="SM00184">
    <property type="entry name" value="RING"/>
    <property type="match status" value="1"/>
</dbReference>
<keyword evidence="7 17" id="KW-0812">Transmembrane</keyword>
<dbReference type="InterPro" id="IPR024766">
    <property type="entry name" value="Znf_RING_H2"/>
</dbReference>
<evidence type="ECO:0000256" key="5">
    <source>
        <dbReference type="ARBA" id="ARBA00012483"/>
    </source>
</evidence>
<dbReference type="InterPro" id="IPR057992">
    <property type="entry name" value="TPR_SYVN1_N"/>
</dbReference>
<feature type="region of interest" description="Disordered" evidence="16">
    <location>
        <begin position="388"/>
        <end position="419"/>
    </location>
</feature>
<feature type="compositionally biased region" description="Low complexity" evidence="16">
    <location>
        <begin position="537"/>
        <end position="585"/>
    </location>
</feature>
<evidence type="ECO:0000256" key="4">
    <source>
        <dbReference type="ARBA" id="ARBA00010089"/>
    </source>
</evidence>
<organism evidence="19 20">
    <name type="scientific">Phellinidium pouzarii</name>
    <dbReference type="NCBI Taxonomy" id="167371"/>
    <lineage>
        <taxon>Eukaryota</taxon>
        <taxon>Fungi</taxon>
        <taxon>Dikarya</taxon>
        <taxon>Basidiomycota</taxon>
        <taxon>Agaricomycotina</taxon>
        <taxon>Agaricomycetes</taxon>
        <taxon>Hymenochaetales</taxon>
        <taxon>Hymenochaetaceae</taxon>
        <taxon>Phellinidium</taxon>
    </lineage>
</organism>